<evidence type="ECO:0000256" key="8">
    <source>
        <dbReference type="ARBA" id="ARBA00023180"/>
    </source>
</evidence>
<keyword evidence="7" id="KW-0675">Receptor</keyword>
<comment type="caution">
    <text evidence="13">The sequence shown here is derived from an EMBL/GenBank/DDBJ whole genome shotgun (WGS) entry which is preliminary data.</text>
</comment>
<dbReference type="PANTHER" id="PTHR18966">
    <property type="entry name" value="IONOTROPIC GLUTAMATE RECEPTOR"/>
    <property type="match status" value="1"/>
</dbReference>
<keyword evidence="3 11" id="KW-0812">Transmembrane</keyword>
<dbReference type="InterPro" id="IPR001320">
    <property type="entry name" value="Iontro_rcpt_C"/>
</dbReference>
<comment type="subcellular location">
    <subcellularLocation>
        <location evidence="1">Membrane</location>
        <topology evidence="1">Multi-pass membrane protein</topology>
    </subcellularLocation>
</comment>
<dbReference type="Pfam" id="PF00060">
    <property type="entry name" value="Lig_chan"/>
    <property type="match status" value="1"/>
</dbReference>
<reference evidence="13 14" key="1">
    <citation type="submission" date="2020-10" db="EMBL/GenBank/DDBJ databases">
        <title>The Coptis chinensis genome and diversification of protoberbering-type alkaloids.</title>
        <authorList>
            <person name="Wang B."/>
            <person name="Shu S."/>
            <person name="Song C."/>
            <person name="Liu Y."/>
        </authorList>
    </citation>
    <scope>NUCLEOTIDE SEQUENCE [LARGE SCALE GENOMIC DNA]</scope>
    <source>
        <strain evidence="13">HL-2020</strain>
        <tissue evidence="13">Leaf</tissue>
    </source>
</reference>
<keyword evidence="5" id="KW-0406">Ion transport</keyword>
<organism evidence="13 14">
    <name type="scientific">Coptis chinensis</name>
    <dbReference type="NCBI Taxonomy" id="261450"/>
    <lineage>
        <taxon>Eukaryota</taxon>
        <taxon>Viridiplantae</taxon>
        <taxon>Streptophyta</taxon>
        <taxon>Embryophyta</taxon>
        <taxon>Tracheophyta</taxon>
        <taxon>Spermatophyta</taxon>
        <taxon>Magnoliopsida</taxon>
        <taxon>Ranunculales</taxon>
        <taxon>Ranunculaceae</taxon>
        <taxon>Coptidoideae</taxon>
        <taxon>Coptis</taxon>
    </lineage>
</organism>
<keyword evidence="4 11" id="KW-1133">Transmembrane helix</keyword>
<evidence type="ECO:0000256" key="11">
    <source>
        <dbReference type="SAM" id="Phobius"/>
    </source>
</evidence>
<dbReference type="InterPro" id="IPR015683">
    <property type="entry name" value="Ionotropic_Glu_rcpt"/>
</dbReference>
<evidence type="ECO:0000256" key="7">
    <source>
        <dbReference type="ARBA" id="ARBA00023170"/>
    </source>
</evidence>
<keyword evidence="8" id="KW-0325">Glycoprotein</keyword>
<evidence type="ECO:0000256" key="4">
    <source>
        <dbReference type="ARBA" id="ARBA00022989"/>
    </source>
</evidence>
<keyword evidence="10" id="KW-0407">Ion channel</keyword>
<keyword evidence="9" id="KW-1071">Ligand-gated ion channel</keyword>
<sequence length="212" mass="24119">MEPPDRILLSVTVTHPLVIHIDVFYHKMFPCPPGEDLRNNFTRVVMVVWLFVVFVVTASYTASLTSMLTVQRLEPTITDIETLKRSNSPVGCELNSFVGKYVEHVLGFYPNNIIDVRSEFEYLDKFKSEKIKAALLELPYERVFISRYGKAYQVTDGAHRFGGLGFSELEMLLSRCGSNSKGSTQTTVINTDHRSIYQHRAFRARDAAFKVG</sequence>
<proteinExistence type="predicted"/>
<feature type="transmembrane region" description="Helical" evidence="11">
    <location>
        <begin position="7"/>
        <end position="26"/>
    </location>
</feature>
<evidence type="ECO:0000259" key="12">
    <source>
        <dbReference type="Pfam" id="PF00060"/>
    </source>
</evidence>
<evidence type="ECO:0000313" key="14">
    <source>
        <dbReference type="Proteomes" id="UP000631114"/>
    </source>
</evidence>
<evidence type="ECO:0000313" key="13">
    <source>
        <dbReference type="EMBL" id="KAF9618733.1"/>
    </source>
</evidence>
<feature type="domain" description="Ionotropic glutamate receptor C-terminal" evidence="12">
    <location>
        <begin position="33"/>
        <end position="187"/>
    </location>
</feature>
<keyword evidence="14" id="KW-1185">Reference proteome</keyword>
<keyword evidence="6 11" id="KW-0472">Membrane</keyword>
<dbReference type="GO" id="GO:0016020">
    <property type="term" value="C:membrane"/>
    <property type="evidence" value="ECO:0007669"/>
    <property type="project" value="UniProtKB-SubCell"/>
</dbReference>
<dbReference type="Gene3D" id="1.10.287.70">
    <property type="match status" value="1"/>
</dbReference>
<feature type="transmembrane region" description="Helical" evidence="11">
    <location>
        <begin position="46"/>
        <end position="70"/>
    </location>
</feature>
<dbReference type="AlphaFoldDB" id="A0A835INB9"/>
<protein>
    <recommendedName>
        <fullName evidence="12">Ionotropic glutamate receptor C-terminal domain-containing protein</fullName>
    </recommendedName>
</protein>
<gene>
    <name evidence="13" type="ORF">IFM89_002428</name>
</gene>
<evidence type="ECO:0000256" key="5">
    <source>
        <dbReference type="ARBA" id="ARBA00023065"/>
    </source>
</evidence>
<evidence type="ECO:0000256" key="6">
    <source>
        <dbReference type="ARBA" id="ARBA00023136"/>
    </source>
</evidence>
<evidence type="ECO:0000256" key="1">
    <source>
        <dbReference type="ARBA" id="ARBA00004141"/>
    </source>
</evidence>
<evidence type="ECO:0000256" key="10">
    <source>
        <dbReference type="ARBA" id="ARBA00023303"/>
    </source>
</evidence>
<evidence type="ECO:0000256" key="3">
    <source>
        <dbReference type="ARBA" id="ARBA00022692"/>
    </source>
</evidence>
<accession>A0A835INB9</accession>
<dbReference type="GO" id="GO:0015276">
    <property type="term" value="F:ligand-gated monoatomic ion channel activity"/>
    <property type="evidence" value="ECO:0007669"/>
    <property type="project" value="InterPro"/>
</dbReference>
<dbReference type="Proteomes" id="UP000631114">
    <property type="component" value="Unassembled WGS sequence"/>
</dbReference>
<evidence type="ECO:0000256" key="2">
    <source>
        <dbReference type="ARBA" id="ARBA00022448"/>
    </source>
</evidence>
<dbReference type="EMBL" id="JADFTS010000002">
    <property type="protein sequence ID" value="KAF9618733.1"/>
    <property type="molecule type" value="Genomic_DNA"/>
</dbReference>
<evidence type="ECO:0000256" key="9">
    <source>
        <dbReference type="ARBA" id="ARBA00023286"/>
    </source>
</evidence>
<name>A0A835INB9_9MAGN</name>
<dbReference type="SUPFAM" id="SSF53850">
    <property type="entry name" value="Periplasmic binding protein-like II"/>
    <property type="match status" value="1"/>
</dbReference>
<dbReference type="OrthoDB" id="5984008at2759"/>
<keyword evidence="2" id="KW-0813">Transport</keyword>